<keyword evidence="5" id="KW-1185">Reference proteome</keyword>
<feature type="region of interest" description="Disordered" evidence="1">
    <location>
        <begin position="25"/>
        <end position="50"/>
    </location>
</feature>
<protein>
    <submittedName>
        <fullName evidence="3">Uncharacterized protein</fullName>
    </submittedName>
</protein>
<name>A0A2U3E0D6_PURLI</name>
<accession>A0A2U3E0D6</accession>
<feature type="region of interest" description="Disordered" evidence="1">
    <location>
        <begin position="176"/>
        <end position="210"/>
    </location>
</feature>
<reference evidence="3 4" key="2">
    <citation type="journal article" date="2016" name="Front. Microbiol.">
        <title>Genome and transcriptome sequences reveal the specific parasitism of the nematophagous Purpureocillium lilacinum 36-1.</title>
        <authorList>
            <person name="Xie J."/>
            <person name="Li S."/>
            <person name="Mo C."/>
            <person name="Xiao X."/>
            <person name="Peng D."/>
            <person name="Wang G."/>
            <person name="Xiao Y."/>
        </authorList>
    </citation>
    <scope>NUCLEOTIDE SEQUENCE [LARGE SCALE GENOMIC DNA]</scope>
    <source>
        <strain evidence="3 4">36-1</strain>
    </source>
</reference>
<reference evidence="3" key="1">
    <citation type="submission" date="2015-05" db="EMBL/GenBank/DDBJ databases">
        <authorList>
            <person name="Wang D.B."/>
            <person name="Wang M."/>
        </authorList>
    </citation>
    <scope>NUCLEOTIDE SEQUENCE</scope>
    <source>
        <strain evidence="3">36-1</strain>
    </source>
</reference>
<gene>
    <name evidence="3" type="ORF">PCL_02382</name>
    <name evidence="2" type="ORF">Purlil1_11603</name>
</gene>
<evidence type="ECO:0000313" key="3">
    <source>
        <dbReference type="EMBL" id="PWI67981.1"/>
    </source>
</evidence>
<evidence type="ECO:0000313" key="5">
    <source>
        <dbReference type="Proteomes" id="UP001287286"/>
    </source>
</evidence>
<reference evidence="2" key="3">
    <citation type="submission" date="2023-11" db="EMBL/GenBank/DDBJ databases">
        <authorList>
            <person name="Beijen E."/>
            <person name="Ohm R.A."/>
        </authorList>
    </citation>
    <scope>NUCLEOTIDE SEQUENCE</scope>
    <source>
        <strain evidence="2">CBS 150709</strain>
    </source>
</reference>
<evidence type="ECO:0000313" key="2">
    <source>
        <dbReference type="EMBL" id="KAK4081513.1"/>
    </source>
</evidence>
<dbReference type="Proteomes" id="UP001287286">
    <property type="component" value="Unassembled WGS sequence"/>
</dbReference>
<comment type="caution">
    <text evidence="3">The sequence shown here is derived from an EMBL/GenBank/DDBJ whole genome shotgun (WGS) entry which is preliminary data.</text>
</comment>
<dbReference type="Proteomes" id="UP000245956">
    <property type="component" value="Unassembled WGS sequence"/>
</dbReference>
<dbReference type="EMBL" id="LCWV01000016">
    <property type="protein sequence ID" value="PWI67981.1"/>
    <property type="molecule type" value="Genomic_DNA"/>
</dbReference>
<sequence>MGAGGHGFVCRRTVARGAGCTHARMHASTNARTHARTKRGGGGSWRNGAPHLSQEQAAFDGEAKRQRCPSEGGGNSAAVLPLSLSRLVLGTSRSYGSAVHPPHHHPCGACAGSRFEEEPVHVARSASPSVLRVLVSRDWPGGLSRLQTPRNEDKTNMCRSTGPSWWLQRPRHGRWRHRQRRQTMATMETDKAEEDEEGIGSNPELSHAGAHDGFSRICSQGCASKLVVGVPVQEVGRAGR</sequence>
<organism evidence="3 4">
    <name type="scientific">Purpureocillium lilacinum</name>
    <name type="common">Paecilomyces lilacinus</name>
    <dbReference type="NCBI Taxonomy" id="33203"/>
    <lineage>
        <taxon>Eukaryota</taxon>
        <taxon>Fungi</taxon>
        <taxon>Dikarya</taxon>
        <taxon>Ascomycota</taxon>
        <taxon>Pezizomycotina</taxon>
        <taxon>Sordariomycetes</taxon>
        <taxon>Hypocreomycetidae</taxon>
        <taxon>Hypocreales</taxon>
        <taxon>Ophiocordycipitaceae</taxon>
        <taxon>Purpureocillium</taxon>
    </lineage>
</organism>
<dbReference type="AlphaFoldDB" id="A0A2U3E0D6"/>
<evidence type="ECO:0000256" key="1">
    <source>
        <dbReference type="SAM" id="MobiDB-lite"/>
    </source>
</evidence>
<proteinExistence type="predicted"/>
<evidence type="ECO:0000313" key="4">
    <source>
        <dbReference type="Proteomes" id="UP000245956"/>
    </source>
</evidence>
<reference evidence="2 5" key="4">
    <citation type="journal article" date="2024" name="Microbiol. Resour. Announc.">
        <title>Genome annotations for the ascomycete fungi Trichoderma harzianum, Trichoderma aggressivum, and Purpureocillium lilacinum.</title>
        <authorList>
            <person name="Beijen E.P.W."/>
            <person name="Ohm R.A."/>
        </authorList>
    </citation>
    <scope>NUCLEOTIDE SEQUENCE [LARGE SCALE GENOMIC DNA]</scope>
    <source>
        <strain evidence="2 5">CBS 150709</strain>
    </source>
</reference>
<dbReference type="EMBL" id="JAWRVI010000072">
    <property type="protein sequence ID" value="KAK4081513.1"/>
    <property type="molecule type" value="Genomic_DNA"/>
</dbReference>